<keyword evidence="3" id="KW-1185">Reference proteome</keyword>
<dbReference type="RefSeq" id="WP_167164548.1">
    <property type="nucleotide sequence ID" value="NZ_JAANOW010000005.1"/>
</dbReference>
<protein>
    <submittedName>
        <fullName evidence="2">Uncharacterized protein</fullName>
    </submittedName>
</protein>
<evidence type="ECO:0000313" key="3">
    <source>
        <dbReference type="Proteomes" id="UP000547444"/>
    </source>
</evidence>
<dbReference type="InterPro" id="IPR056037">
    <property type="entry name" value="DUF7620"/>
</dbReference>
<organism evidence="2 3">
    <name type="scientific">Mycolicibacterium fluoranthenivorans</name>
    <dbReference type="NCBI Taxonomy" id="258505"/>
    <lineage>
        <taxon>Bacteria</taxon>
        <taxon>Bacillati</taxon>
        <taxon>Actinomycetota</taxon>
        <taxon>Actinomycetes</taxon>
        <taxon>Mycobacteriales</taxon>
        <taxon>Mycobacteriaceae</taxon>
        <taxon>Mycolicibacterium</taxon>
    </lineage>
</organism>
<evidence type="ECO:0000313" key="2">
    <source>
        <dbReference type="EMBL" id="NIH98876.1"/>
    </source>
</evidence>
<gene>
    <name evidence="2" type="ORF">FHU31_005900</name>
</gene>
<dbReference type="Pfam" id="PF24596">
    <property type="entry name" value="DUF7620"/>
    <property type="match status" value="1"/>
</dbReference>
<dbReference type="EMBL" id="JAANOW010000005">
    <property type="protein sequence ID" value="NIH98876.1"/>
    <property type="molecule type" value="Genomic_DNA"/>
</dbReference>
<dbReference type="Proteomes" id="UP000547444">
    <property type="component" value="Unassembled WGS sequence"/>
</dbReference>
<proteinExistence type="predicted"/>
<reference evidence="2 3" key="1">
    <citation type="submission" date="2020-03" db="EMBL/GenBank/DDBJ databases">
        <title>Sequencing the genomes of 1000 actinobacteria strains.</title>
        <authorList>
            <person name="Klenk H.-P."/>
        </authorList>
    </citation>
    <scope>NUCLEOTIDE SEQUENCE [LARGE SCALE GENOMIC DNA]</scope>
    <source>
        <strain evidence="2 3">DSM 44556</strain>
    </source>
</reference>
<sequence length="69" mass="7740">MKLWWRREIDEARESADQAERQQQFAAESTARMADAAVERAKKVGSQLRDELVQNGFAEALRTAFGGVG</sequence>
<name>A0A7X5ZG38_9MYCO</name>
<comment type="caution">
    <text evidence="2">The sequence shown here is derived from an EMBL/GenBank/DDBJ whole genome shotgun (WGS) entry which is preliminary data.</text>
</comment>
<accession>A0A7X5ZG38</accession>
<dbReference type="AlphaFoldDB" id="A0A7X5ZG38"/>
<evidence type="ECO:0000256" key="1">
    <source>
        <dbReference type="SAM" id="Coils"/>
    </source>
</evidence>
<feature type="coiled-coil region" evidence="1">
    <location>
        <begin position="2"/>
        <end position="29"/>
    </location>
</feature>
<keyword evidence="1" id="KW-0175">Coiled coil</keyword>